<dbReference type="Proteomes" id="UP000651156">
    <property type="component" value="Unassembled WGS sequence"/>
</dbReference>
<organism evidence="2 3">
    <name type="scientific">Gloeocapsopsis crepidinum LEGE 06123</name>
    <dbReference type="NCBI Taxonomy" id="588587"/>
    <lineage>
        <taxon>Bacteria</taxon>
        <taxon>Bacillati</taxon>
        <taxon>Cyanobacteriota</taxon>
        <taxon>Cyanophyceae</taxon>
        <taxon>Oscillatoriophycideae</taxon>
        <taxon>Chroococcales</taxon>
        <taxon>Chroococcaceae</taxon>
        <taxon>Gloeocapsopsis</taxon>
    </lineage>
</organism>
<dbReference type="RefSeq" id="WP_193934876.1">
    <property type="nucleotide sequence ID" value="NZ_CAWPMZ010000148.1"/>
</dbReference>
<dbReference type="EMBL" id="JADEWN010000098">
    <property type="protein sequence ID" value="MBE9193493.1"/>
    <property type="molecule type" value="Genomic_DNA"/>
</dbReference>
<gene>
    <name evidence="2" type="ORF">IQ230_24790</name>
</gene>
<evidence type="ECO:0000313" key="2">
    <source>
        <dbReference type="EMBL" id="MBE9193493.1"/>
    </source>
</evidence>
<feature type="domain" description="DUF4158" evidence="1">
    <location>
        <begin position="2"/>
        <end position="147"/>
    </location>
</feature>
<keyword evidence="3" id="KW-1185">Reference proteome</keyword>
<evidence type="ECO:0000313" key="3">
    <source>
        <dbReference type="Proteomes" id="UP000651156"/>
    </source>
</evidence>
<sequence length="156" mass="17874">MSSIERTAYPRFKRHFTTKEFAEIYTPTKAEITFGYASTQGQTHFFNLIVLLKTFQRLGYFPKPSEIPIKIINHIRSCLKLPEEIAFGYDNSKTMYRHRGSIREYLKVAAFDKQARHLAAKSVYESASVMDNPADLINVAIAELINHATNCLDLIP</sequence>
<dbReference type="Pfam" id="PF13700">
    <property type="entry name" value="DUF4158"/>
    <property type="match status" value="1"/>
</dbReference>
<proteinExistence type="predicted"/>
<comment type="caution">
    <text evidence="2">The sequence shown here is derived from an EMBL/GenBank/DDBJ whole genome shotgun (WGS) entry which is preliminary data.</text>
</comment>
<accession>A0ABR9V1W0</accession>
<reference evidence="2 3" key="1">
    <citation type="submission" date="2020-10" db="EMBL/GenBank/DDBJ databases">
        <authorList>
            <person name="Castelo-Branco R."/>
            <person name="Eusebio N."/>
            <person name="Adriana R."/>
            <person name="Vieira A."/>
            <person name="Brugerolle De Fraissinette N."/>
            <person name="Rezende De Castro R."/>
            <person name="Schneider M.P."/>
            <person name="Vasconcelos V."/>
            <person name="Leao P.N."/>
        </authorList>
    </citation>
    <scope>NUCLEOTIDE SEQUENCE [LARGE SCALE GENOMIC DNA]</scope>
    <source>
        <strain evidence="2 3">LEGE 06123</strain>
    </source>
</reference>
<dbReference type="InterPro" id="IPR025296">
    <property type="entry name" value="DUF4158"/>
</dbReference>
<evidence type="ECO:0000259" key="1">
    <source>
        <dbReference type="Pfam" id="PF13700"/>
    </source>
</evidence>
<name>A0ABR9V1W0_9CHRO</name>
<protein>
    <submittedName>
        <fullName evidence="2">DUF4158 domain-containing protein</fullName>
    </submittedName>
</protein>